<feature type="compositionally biased region" description="Acidic residues" evidence="1">
    <location>
        <begin position="232"/>
        <end position="256"/>
    </location>
</feature>
<organism evidence="3 4">
    <name type="scientific">Herbaspirillum robiniae</name>
    <dbReference type="NCBI Taxonomy" id="2014887"/>
    <lineage>
        <taxon>Bacteria</taxon>
        <taxon>Pseudomonadati</taxon>
        <taxon>Pseudomonadota</taxon>
        <taxon>Betaproteobacteria</taxon>
        <taxon>Burkholderiales</taxon>
        <taxon>Oxalobacteraceae</taxon>
        <taxon>Herbaspirillum</taxon>
    </lineage>
</organism>
<evidence type="ECO:0000256" key="1">
    <source>
        <dbReference type="SAM" id="MobiDB-lite"/>
    </source>
</evidence>
<sequence length="430" mass="46516">MALATQCPHCLTIFRVAGDQLKLRGGLVRCGSCRQVFNGEEFLVEASVTDGHYQPAPGSKARFGALPPAAPAAPAVSPPSASSAVSIPEVNAPVVPIVPIVPVAPVVPVASAPAAQTQAVTAAAFADPIPAEPEPRVFRSPASPGYIPDLGAPLKTGEQPDPEKDHPASTIPDVDIDTAVLLRRSSVDDAMPVDEEGRPQPAPDDDDPFKSYEQALESADAKAERPERDTDGNDADTEKGEEEEDDDEDEDEDPADEPAFVKRAERKERISHVMKMAMMILAGVMVPILLLQSTYYWRNQLAAAVPPLRPMLNGMCTAFHCSVGLPAEIERLTLESNELQVVPPNQNIYALSLVLRNRGAGAQAWPHIELTLNNDDEKAVVRRVFRPREYLPTPQLLDTGIAGESEQQVKLTFELNDALVSGYRIYLFYP</sequence>
<dbReference type="RefSeq" id="WP_088752192.1">
    <property type="nucleotide sequence ID" value="NZ_NJGU01000011.1"/>
</dbReference>
<dbReference type="EMBL" id="NJGU01000011">
    <property type="protein sequence ID" value="OWY27199.1"/>
    <property type="molecule type" value="Genomic_DNA"/>
</dbReference>
<accession>A0A246WLH1</accession>
<feature type="domain" description="Zinc finger/thioredoxin putative" evidence="2">
    <location>
        <begin position="3"/>
        <end position="38"/>
    </location>
</feature>
<feature type="compositionally biased region" description="Basic and acidic residues" evidence="1">
    <location>
        <begin position="219"/>
        <end position="231"/>
    </location>
</feature>
<evidence type="ECO:0000313" key="3">
    <source>
        <dbReference type="EMBL" id="OWY27199.1"/>
    </source>
</evidence>
<feature type="region of interest" description="Disordered" evidence="1">
    <location>
        <begin position="132"/>
        <end position="264"/>
    </location>
</feature>
<gene>
    <name evidence="3" type="ORF">CEJ42_19260</name>
</gene>
<protein>
    <recommendedName>
        <fullName evidence="2">Zinc finger/thioredoxin putative domain-containing protein</fullName>
    </recommendedName>
</protein>
<proteinExistence type="predicted"/>
<dbReference type="Proteomes" id="UP000197596">
    <property type="component" value="Unassembled WGS sequence"/>
</dbReference>
<dbReference type="InterPro" id="IPR011723">
    <property type="entry name" value="Znf/thioredoxin_put"/>
</dbReference>
<dbReference type="Pfam" id="PF11906">
    <property type="entry name" value="DUF3426"/>
    <property type="match status" value="1"/>
</dbReference>
<dbReference type="AlphaFoldDB" id="A0A246WLH1"/>
<dbReference type="NCBIfam" id="TIGR02098">
    <property type="entry name" value="MJ0042_CXXC"/>
    <property type="match status" value="1"/>
</dbReference>
<reference evidence="3 4" key="1">
    <citation type="submission" date="2017-06" db="EMBL/GenBank/DDBJ databases">
        <title>Herbaspirillum phytohormonus sp. nov., isolated from the root nodule of Robinia pseudoacacia in lead-zinc mine.</title>
        <authorList>
            <person name="Fan M."/>
            <person name="Lin Y."/>
        </authorList>
    </citation>
    <scope>NUCLEOTIDE SEQUENCE [LARGE SCALE GENOMIC DNA]</scope>
    <source>
        <strain evidence="3 4">HZ10</strain>
    </source>
</reference>
<dbReference type="Pfam" id="PF13719">
    <property type="entry name" value="Zn_ribbon_5"/>
    <property type="match status" value="1"/>
</dbReference>
<name>A0A246WLH1_9BURK</name>
<dbReference type="InterPro" id="IPR021834">
    <property type="entry name" value="DUF3426"/>
</dbReference>
<evidence type="ECO:0000313" key="4">
    <source>
        <dbReference type="Proteomes" id="UP000197596"/>
    </source>
</evidence>
<comment type="caution">
    <text evidence="3">The sequence shown here is derived from an EMBL/GenBank/DDBJ whole genome shotgun (WGS) entry which is preliminary data.</text>
</comment>
<evidence type="ECO:0000259" key="2">
    <source>
        <dbReference type="Pfam" id="PF13719"/>
    </source>
</evidence>